<dbReference type="Proteomes" id="UP000004394">
    <property type="component" value="Unassembled WGS sequence"/>
</dbReference>
<dbReference type="InterPro" id="IPR036388">
    <property type="entry name" value="WH-like_DNA-bd_sf"/>
</dbReference>
<proteinExistence type="predicted"/>
<dbReference type="eggNOG" id="COG0735">
    <property type="taxonomic scope" value="Bacteria"/>
</dbReference>
<name>E0NV13_9BACT</name>
<evidence type="ECO:0000313" key="2">
    <source>
        <dbReference type="Proteomes" id="UP000004394"/>
    </source>
</evidence>
<dbReference type="Gene3D" id="1.10.10.10">
    <property type="entry name" value="Winged helix-like DNA-binding domain superfamily/Winged helix DNA-binding domain"/>
    <property type="match status" value="1"/>
</dbReference>
<dbReference type="EMBL" id="AEEI01000056">
    <property type="protein sequence ID" value="EFM01011.1"/>
    <property type="molecule type" value="Genomic_DNA"/>
</dbReference>
<dbReference type="HOGENOM" id="CLU_096072_6_1_10"/>
<dbReference type="RefSeq" id="WP_006950370.1">
    <property type="nucleotide sequence ID" value="NZ_BAJI01000015.1"/>
</dbReference>
<accession>E0NV13</accession>
<protein>
    <recommendedName>
        <fullName evidence="3">Transcriptional regulator, Fur family</fullName>
    </recommendedName>
</protein>
<dbReference type="AlphaFoldDB" id="E0NV13"/>
<sequence length="143" mass="16094">MTDEQYYLDKLALRDIRPTATRLLILREMMRGDEAVSLPQLEVLLPTIDKSTISRTLSLFLLHRLIHAIDDGSGSLKYAVCADDCDCSVEFEHTHFYCTKCHRTFCLKHIAVPVVPLPDGFTLSSVNYVLKGLCPTCGEGRSF</sequence>
<dbReference type="STRING" id="862515.HMPREF0658_2018"/>
<dbReference type="BioCyc" id="PMAR862515-HMP:GMOO-2046-MONOMER"/>
<reference evidence="1" key="1">
    <citation type="submission" date="2010-07" db="EMBL/GenBank/DDBJ databases">
        <authorList>
            <person name="Muzny D."/>
            <person name="Qin X."/>
            <person name="Deng J."/>
            <person name="Jiang H."/>
            <person name="Liu Y."/>
            <person name="Qu J."/>
            <person name="Song X.-Z."/>
            <person name="Zhang L."/>
            <person name="Thornton R."/>
            <person name="Coyle M."/>
            <person name="Francisco L."/>
            <person name="Jackson L."/>
            <person name="Javaid M."/>
            <person name="Korchina V."/>
            <person name="Kovar C."/>
            <person name="Mata R."/>
            <person name="Mathew T."/>
            <person name="Ngo R."/>
            <person name="Nguyen L."/>
            <person name="Nguyen N."/>
            <person name="Okwuonu G."/>
            <person name="Ongeri F."/>
            <person name="Pham C."/>
            <person name="Simmons D."/>
            <person name="Wilczek-Boney K."/>
            <person name="Hale W."/>
            <person name="Jakkamsetti A."/>
            <person name="Pham P."/>
            <person name="Ruth R."/>
            <person name="San Lucas F."/>
            <person name="Warren J."/>
            <person name="Zhang J."/>
            <person name="Zhao Z."/>
            <person name="Zhou C."/>
            <person name="Zhu D."/>
            <person name="Lee S."/>
            <person name="Bess C."/>
            <person name="Blankenburg K."/>
            <person name="Forbes L."/>
            <person name="Fu Q."/>
            <person name="Gubbala S."/>
            <person name="Hirani K."/>
            <person name="Jayaseelan J.C."/>
            <person name="Lara F."/>
            <person name="Munidasa M."/>
            <person name="Palculict T."/>
            <person name="Patil S."/>
            <person name="Pu L.-L."/>
            <person name="Saada N."/>
            <person name="Tang L."/>
            <person name="Weissenberger G."/>
            <person name="Zhu Y."/>
            <person name="Hemphill L."/>
            <person name="Shang Y."/>
            <person name="Youmans B."/>
            <person name="Ayvaz T."/>
            <person name="Ross M."/>
            <person name="Santibanez J."/>
            <person name="Aqrawi P."/>
            <person name="Gross S."/>
            <person name="Joshi V."/>
            <person name="Fowler G."/>
            <person name="Nazareth L."/>
            <person name="Reid J."/>
            <person name="Worley K."/>
            <person name="Petrosino J."/>
            <person name="Highlander S."/>
            <person name="Gibbs R."/>
        </authorList>
    </citation>
    <scope>NUCLEOTIDE SEQUENCE [LARGE SCALE GENOMIC DNA]</scope>
    <source>
        <strain evidence="1">DSM 16973</strain>
    </source>
</reference>
<evidence type="ECO:0000313" key="1">
    <source>
        <dbReference type="EMBL" id="EFM01011.1"/>
    </source>
</evidence>
<gene>
    <name evidence="1" type="ORF">HMPREF0658_2018</name>
</gene>
<dbReference type="OrthoDB" id="594893at2"/>
<organism evidence="1 2">
    <name type="scientific">Hoylesella marshii DSM 16973 = JCM 13450</name>
    <dbReference type="NCBI Taxonomy" id="862515"/>
    <lineage>
        <taxon>Bacteria</taxon>
        <taxon>Pseudomonadati</taxon>
        <taxon>Bacteroidota</taxon>
        <taxon>Bacteroidia</taxon>
        <taxon>Bacteroidales</taxon>
        <taxon>Prevotellaceae</taxon>
        <taxon>Hoylesella</taxon>
    </lineage>
</organism>
<keyword evidence="2" id="KW-1185">Reference proteome</keyword>
<dbReference type="SUPFAM" id="SSF46785">
    <property type="entry name" value="Winged helix' DNA-binding domain"/>
    <property type="match status" value="1"/>
</dbReference>
<evidence type="ECO:0008006" key="3">
    <source>
        <dbReference type="Google" id="ProtNLM"/>
    </source>
</evidence>
<comment type="caution">
    <text evidence="1">The sequence shown here is derived from an EMBL/GenBank/DDBJ whole genome shotgun (WGS) entry which is preliminary data.</text>
</comment>
<dbReference type="InterPro" id="IPR036390">
    <property type="entry name" value="WH_DNA-bd_sf"/>
</dbReference>